<dbReference type="InterPro" id="IPR020894">
    <property type="entry name" value="Cadherin_CS"/>
</dbReference>
<dbReference type="SMART" id="SM00112">
    <property type="entry name" value="CA"/>
    <property type="match status" value="3"/>
</dbReference>
<protein>
    <recommendedName>
        <fullName evidence="9">Cadherin domain-containing protein</fullName>
    </recommendedName>
</protein>
<dbReference type="FunFam" id="2.60.40.60:FF:000051">
    <property type="entry name" value="FAT atypical cadherin 1"/>
    <property type="match status" value="1"/>
</dbReference>
<keyword evidence="4 7" id="KW-0106">Calcium</keyword>
<evidence type="ECO:0000256" key="3">
    <source>
        <dbReference type="ARBA" id="ARBA00022737"/>
    </source>
</evidence>
<evidence type="ECO:0000256" key="7">
    <source>
        <dbReference type="PROSITE-ProRule" id="PRU00043"/>
    </source>
</evidence>
<feature type="signal peptide" evidence="8">
    <location>
        <begin position="1"/>
        <end position="15"/>
    </location>
</feature>
<feature type="chain" id="PRO_5029868473" description="Cadherin domain-containing protein" evidence="8">
    <location>
        <begin position="16"/>
        <end position="325"/>
    </location>
</feature>
<evidence type="ECO:0000256" key="4">
    <source>
        <dbReference type="ARBA" id="ARBA00022837"/>
    </source>
</evidence>
<name>A0A7J5XUJ3_DISMA</name>
<dbReference type="Proteomes" id="UP000518266">
    <property type="component" value="Unassembled WGS sequence"/>
</dbReference>
<feature type="domain" description="Cadherin" evidence="9">
    <location>
        <begin position="130"/>
        <end position="198"/>
    </location>
</feature>
<dbReference type="PROSITE" id="PS00232">
    <property type="entry name" value="CADHERIN_1"/>
    <property type="match status" value="1"/>
</dbReference>
<evidence type="ECO:0000259" key="9">
    <source>
        <dbReference type="PROSITE" id="PS50268"/>
    </source>
</evidence>
<keyword evidence="5" id="KW-1133">Transmembrane helix</keyword>
<comment type="subcellular location">
    <subcellularLocation>
        <location evidence="1">Membrane</location>
    </subcellularLocation>
</comment>
<dbReference type="Gene3D" id="2.60.40.60">
    <property type="entry name" value="Cadherins"/>
    <property type="match status" value="3"/>
</dbReference>
<keyword evidence="8" id="KW-0732">Signal</keyword>
<evidence type="ECO:0000256" key="2">
    <source>
        <dbReference type="ARBA" id="ARBA00022692"/>
    </source>
</evidence>
<dbReference type="PRINTS" id="PR00205">
    <property type="entry name" value="CADHERIN"/>
</dbReference>
<dbReference type="InterPro" id="IPR015919">
    <property type="entry name" value="Cadherin-like_sf"/>
</dbReference>
<evidence type="ECO:0000256" key="5">
    <source>
        <dbReference type="ARBA" id="ARBA00022989"/>
    </source>
</evidence>
<dbReference type="CDD" id="cd11304">
    <property type="entry name" value="Cadherin_repeat"/>
    <property type="match status" value="3"/>
</dbReference>
<dbReference type="InterPro" id="IPR002126">
    <property type="entry name" value="Cadherin-like_dom"/>
</dbReference>
<keyword evidence="6" id="KW-0472">Membrane</keyword>
<proteinExistence type="predicted"/>
<dbReference type="OrthoDB" id="6252479at2759"/>
<keyword evidence="3" id="KW-0677">Repeat</keyword>
<dbReference type="SUPFAM" id="SSF49313">
    <property type="entry name" value="Cadherin-like"/>
    <property type="match status" value="3"/>
</dbReference>
<evidence type="ECO:0000256" key="8">
    <source>
        <dbReference type="SAM" id="SignalP"/>
    </source>
</evidence>
<dbReference type="PANTHER" id="PTHR24026">
    <property type="entry name" value="FAT ATYPICAL CADHERIN-RELATED"/>
    <property type="match status" value="1"/>
</dbReference>
<evidence type="ECO:0000313" key="10">
    <source>
        <dbReference type="EMBL" id="KAF3840772.1"/>
    </source>
</evidence>
<dbReference type="Pfam" id="PF00028">
    <property type="entry name" value="Cadherin"/>
    <property type="match status" value="3"/>
</dbReference>
<organism evidence="10 11">
    <name type="scientific">Dissostichus mawsoni</name>
    <name type="common">Antarctic cod</name>
    <dbReference type="NCBI Taxonomy" id="36200"/>
    <lineage>
        <taxon>Eukaryota</taxon>
        <taxon>Metazoa</taxon>
        <taxon>Chordata</taxon>
        <taxon>Craniata</taxon>
        <taxon>Vertebrata</taxon>
        <taxon>Euteleostomi</taxon>
        <taxon>Actinopterygii</taxon>
        <taxon>Neopterygii</taxon>
        <taxon>Teleostei</taxon>
        <taxon>Neoteleostei</taxon>
        <taxon>Acanthomorphata</taxon>
        <taxon>Eupercaria</taxon>
        <taxon>Perciformes</taxon>
        <taxon>Notothenioidei</taxon>
        <taxon>Nototheniidae</taxon>
        <taxon>Dissostichus</taxon>
    </lineage>
</organism>
<sequence length="325" mass="35686">MYLLLFCEVFRPVMGFVMLCHRKTNWDSSPVYLLVTMSVTFLLLSGNTAGVFGIDNATGVIFIARDLGLSSVGFYTLTVRVTDSGFPPLMATASARISLILSDFSQPKFSLNDSIGTHVITVNALSRSAVIYEISRGNDENGFFINHHTGVITTRRPLDFEQTTSYFLVVHALSMAGVEASTTVIVQVGDVNDNPPVFREIRYVGVISEAALVNTVVLGEDGNPLVIQATDRDRNHNALLVFQIIDDTARMFFSVDSGTGSIRTISSLDYENFSEFVFRVHVRDSGFPPLSAESPAEVIIKVININDSPPKLSQDTYEAVLLRPT</sequence>
<evidence type="ECO:0000313" key="11">
    <source>
        <dbReference type="Proteomes" id="UP000518266"/>
    </source>
</evidence>
<accession>A0A7J5XUJ3</accession>
<evidence type="ECO:0000256" key="1">
    <source>
        <dbReference type="ARBA" id="ARBA00004370"/>
    </source>
</evidence>
<dbReference type="AlphaFoldDB" id="A0A7J5XUJ3"/>
<keyword evidence="11" id="KW-1185">Reference proteome</keyword>
<dbReference type="GO" id="GO:0005509">
    <property type="term" value="F:calcium ion binding"/>
    <property type="evidence" value="ECO:0007669"/>
    <property type="project" value="UniProtKB-UniRule"/>
</dbReference>
<gene>
    <name evidence="10" type="ORF">F7725_006634</name>
</gene>
<feature type="domain" description="Cadherin" evidence="9">
    <location>
        <begin position="24"/>
        <end position="109"/>
    </location>
</feature>
<reference evidence="10 11" key="1">
    <citation type="submission" date="2020-03" db="EMBL/GenBank/DDBJ databases">
        <title>Dissostichus mawsoni Genome sequencing and assembly.</title>
        <authorList>
            <person name="Park H."/>
        </authorList>
    </citation>
    <scope>NUCLEOTIDE SEQUENCE [LARGE SCALE GENOMIC DNA]</scope>
    <source>
        <strain evidence="10">DM0001</strain>
        <tissue evidence="10">Muscle</tissue>
    </source>
</reference>
<dbReference type="FunFam" id="2.60.40.60:FF:000059">
    <property type="entry name" value="FAT atypical cadherin 3"/>
    <property type="match status" value="1"/>
</dbReference>
<dbReference type="EMBL" id="JAAKFY010000020">
    <property type="protein sequence ID" value="KAF3840772.1"/>
    <property type="molecule type" value="Genomic_DNA"/>
</dbReference>
<evidence type="ECO:0000256" key="6">
    <source>
        <dbReference type="ARBA" id="ARBA00023136"/>
    </source>
</evidence>
<dbReference type="GO" id="GO:0009653">
    <property type="term" value="P:anatomical structure morphogenesis"/>
    <property type="evidence" value="ECO:0007669"/>
    <property type="project" value="UniProtKB-ARBA"/>
</dbReference>
<keyword evidence="2" id="KW-0812">Transmembrane</keyword>
<feature type="domain" description="Cadherin" evidence="9">
    <location>
        <begin position="199"/>
        <end position="312"/>
    </location>
</feature>
<dbReference type="GO" id="GO:0005886">
    <property type="term" value="C:plasma membrane"/>
    <property type="evidence" value="ECO:0007669"/>
    <property type="project" value="InterPro"/>
</dbReference>
<dbReference type="GO" id="GO:0007156">
    <property type="term" value="P:homophilic cell adhesion via plasma membrane adhesion molecules"/>
    <property type="evidence" value="ECO:0007669"/>
    <property type="project" value="InterPro"/>
</dbReference>
<dbReference type="PANTHER" id="PTHR24026:SF49">
    <property type="entry name" value="PROTOCADHERIN FAT 3"/>
    <property type="match status" value="1"/>
</dbReference>
<comment type="caution">
    <text evidence="10">The sequence shown here is derived from an EMBL/GenBank/DDBJ whole genome shotgun (WGS) entry which is preliminary data.</text>
</comment>
<dbReference type="PROSITE" id="PS50268">
    <property type="entry name" value="CADHERIN_2"/>
    <property type="match status" value="3"/>
</dbReference>